<dbReference type="GO" id="GO:0005509">
    <property type="term" value="F:calcium ion binding"/>
    <property type="evidence" value="ECO:0007669"/>
    <property type="project" value="InterPro"/>
</dbReference>
<evidence type="ECO:0000259" key="2">
    <source>
        <dbReference type="PROSITE" id="PS50222"/>
    </source>
</evidence>
<accession>A0A7K7CYB9</accession>
<name>A0A7K7CYB9_PHEME</name>
<dbReference type="PROSITE" id="PS50222">
    <property type="entry name" value="EF_HAND_2"/>
    <property type="match status" value="1"/>
</dbReference>
<feature type="compositionally biased region" description="Polar residues" evidence="1">
    <location>
        <begin position="173"/>
        <end position="185"/>
    </location>
</feature>
<dbReference type="Proteomes" id="UP000578259">
    <property type="component" value="Unassembled WGS sequence"/>
</dbReference>
<evidence type="ECO:0000313" key="3">
    <source>
        <dbReference type="EMBL" id="NWY25726.1"/>
    </source>
</evidence>
<feature type="non-terminal residue" evidence="3">
    <location>
        <position position="1"/>
    </location>
</feature>
<dbReference type="PANTHER" id="PTHR15717:SF2">
    <property type="entry name" value="EF-HAND CALCIUM-BINDING DOMAIN-CONTAINING PROTEIN 14"/>
    <property type="match status" value="1"/>
</dbReference>
<proteinExistence type="predicted"/>
<evidence type="ECO:0000256" key="1">
    <source>
        <dbReference type="SAM" id="MobiDB-lite"/>
    </source>
</evidence>
<dbReference type="AlphaFoldDB" id="A0A7K7CYB9"/>
<evidence type="ECO:0000313" key="4">
    <source>
        <dbReference type="Proteomes" id="UP000578259"/>
    </source>
</evidence>
<gene>
    <name evidence="3" type="primary">Efcab14</name>
    <name evidence="3" type="ORF">PHEMEL_R09880</name>
</gene>
<feature type="domain" description="EF-hand" evidence="2">
    <location>
        <begin position="192"/>
        <end position="227"/>
    </location>
</feature>
<comment type="caution">
    <text evidence="3">The sequence shown here is derived from an EMBL/GenBank/DDBJ whole genome shotgun (WGS) entry which is preliminary data.</text>
</comment>
<dbReference type="Gene3D" id="1.10.238.10">
    <property type="entry name" value="EF-hand"/>
    <property type="match status" value="1"/>
</dbReference>
<keyword evidence="4" id="KW-1185">Reference proteome</keyword>
<dbReference type="InterPro" id="IPR011992">
    <property type="entry name" value="EF-hand-dom_pair"/>
</dbReference>
<feature type="non-terminal residue" evidence="3">
    <location>
        <position position="253"/>
    </location>
</feature>
<feature type="region of interest" description="Disordered" evidence="1">
    <location>
        <begin position="141"/>
        <end position="185"/>
    </location>
</feature>
<protein>
    <submittedName>
        <fullName evidence="3">EFC14 protein</fullName>
    </submittedName>
</protein>
<dbReference type="InterPro" id="IPR002048">
    <property type="entry name" value="EF_hand_dom"/>
</dbReference>
<dbReference type="PANTHER" id="PTHR15717">
    <property type="entry name" value="PROTEIN KIAA0494"/>
    <property type="match status" value="1"/>
</dbReference>
<dbReference type="SUPFAM" id="SSF47473">
    <property type="entry name" value="EF-hand"/>
    <property type="match status" value="1"/>
</dbReference>
<dbReference type="EMBL" id="VZSJ01000668">
    <property type="protein sequence ID" value="NWY25726.1"/>
    <property type="molecule type" value="Genomic_DNA"/>
</dbReference>
<sequence length="253" mass="28230">ASSWMFSVVSEESQPERLGKLTHALFIFQESQALHAALEQLNNTVVVYQKLNDIKLLNVDSAIGNLSRKVTLLENSPLVVKTPDKRENSSTIVVRVWWLRMCILRFFFLVHMQEAGTTRDPQVSKLKETLQLISALTSKSENDRPIEASKNVESSQSTTAKPTDLSRVASRSAGDSTERNGQLSHLSLPGISSIEDLQKLFEKAPADADGKLSYKDLQKLFGSTAQESESFKEFDIDGDEKYTLKELRLALGL</sequence>
<dbReference type="InterPro" id="IPR042352">
    <property type="entry name" value="EFCAB14"/>
</dbReference>
<feature type="compositionally biased region" description="Polar residues" evidence="1">
    <location>
        <begin position="151"/>
        <end position="161"/>
    </location>
</feature>
<reference evidence="3 4" key="1">
    <citation type="submission" date="2019-09" db="EMBL/GenBank/DDBJ databases">
        <title>Bird 10,000 Genomes (B10K) Project - Family phase.</title>
        <authorList>
            <person name="Zhang G."/>
        </authorList>
    </citation>
    <scope>NUCLEOTIDE SEQUENCE [LARGE SCALE GENOMIC DNA]</scope>
    <source>
        <strain evidence="3">OUT-0018</strain>
        <tissue evidence="3">Muscle</tissue>
    </source>
</reference>
<organism evidence="3 4">
    <name type="scientific">Pheucticus melanocephalus</name>
    <name type="common">Black-headed grosbeak</name>
    <name type="synonym">Guiraca melanocephala</name>
    <dbReference type="NCBI Taxonomy" id="371919"/>
    <lineage>
        <taxon>Eukaryota</taxon>
        <taxon>Metazoa</taxon>
        <taxon>Chordata</taxon>
        <taxon>Craniata</taxon>
        <taxon>Vertebrata</taxon>
        <taxon>Euteleostomi</taxon>
        <taxon>Archelosauria</taxon>
        <taxon>Archosauria</taxon>
        <taxon>Dinosauria</taxon>
        <taxon>Saurischia</taxon>
        <taxon>Theropoda</taxon>
        <taxon>Coelurosauria</taxon>
        <taxon>Aves</taxon>
        <taxon>Neognathae</taxon>
        <taxon>Neoaves</taxon>
        <taxon>Telluraves</taxon>
        <taxon>Australaves</taxon>
        <taxon>Passeriformes</taxon>
        <taxon>Cardinalidae</taxon>
        <taxon>Pheucticus</taxon>
    </lineage>
</organism>